<name>A0A9N9R205_9NEOP</name>
<evidence type="ECO:0000313" key="2">
    <source>
        <dbReference type="Proteomes" id="UP001153714"/>
    </source>
</evidence>
<protein>
    <recommendedName>
        <fullName evidence="3">Reverse transcriptase domain-containing protein</fullName>
    </recommendedName>
</protein>
<evidence type="ECO:0000313" key="1">
    <source>
        <dbReference type="EMBL" id="CAG9788359.1"/>
    </source>
</evidence>
<proteinExistence type="predicted"/>
<dbReference type="OrthoDB" id="409048at2759"/>
<dbReference type="AlphaFoldDB" id="A0A9N9R205"/>
<reference evidence="1" key="2">
    <citation type="submission" date="2022-10" db="EMBL/GenBank/DDBJ databases">
        <authorList>
            <consortium name="ENA_rothamsted_submissions"/>
            <consortium name="culmorum"/>
            <person name="King R."/>
        </authorList>
    </citation>
    <scope>NUCLEOTIDE SEQUENCE</scope>
</reference>
<keyword evidence="2" id="KW-1185">Reference proteome</keyword>
<evidence type="ECO:0008006" key="3">
    <source>
        <dbReference type="Google" id="ProtNLM"/>
    </source>
</evidence>
<gene>
    <name evidence="1" type="ORF">DIATSA_LOCUS6162</name>
</gene>
<reference evidence="1" key="1">
    <citation type="submission" date="2021-12" db="EMBL/GenBank/DDBJ databases">
        <authorList>
            <person name="King R."/>
        </authorList>
    </citation>
    <scope>NUCLEOTIDE SEQUENCE</scope>
</reference>
<dbReference type="Proteomes" id="UP001153714">
    <property type="component" value="Chromosome 19"/>
</dbReference>
<accession>A0A9N9R205</accession>
<organism evidence="1 2">
    <name type="scientific">Diatraea saccharalis</name>
    <name type="common">sugarcane borer</name>
    <dbReference type="NCBI Taxonomy" id="40085"/>
    <lineage>
        <taxon>Eukaryota</taxon>
        <taxon>Metazoa</taxon>
        <taxon>Ecdysozoa</taxon>
        <taxon>Arthropoda</taxon>
        <taxon>Hexapoda</taxon>
        <taxon>Insecta</taxon>
        <taxon>Pterygota</taxon>
        <taxon>Neoptera</taxon>
        <taxon>Endopterygota</taxon>
        <taxon>Lepidoptera</taxon>
        <taxon>Glossata</taxon>
        <taxon>Ditrysia</taxon>
        <taxon>Pyraloidea</taxon>
        <taxon>Crambidae</taxon>
        <taxon>Crambinae</taxon>
        <taxon>Diatraea</taxon>
    </lineage>
</organism>
<sequence>MPGNSVSHTRKLKGYVLTPLFFNLYMHDIPETQARKFIYADDDVTASQHETCKPSEETLNRDLLGVYFSKWGKVPNSTKNSPINSRVLLAGLDIQCTCLTCRYSDIQTMRYKSGTIKSTPLQWLSVLSHITPPYLRS</sequence>
<dbReference type="EMBL" id="OU893350">
    <property type="protein sequence ID" value="CAG9788359.1"/>
    <property type="molecule type" value="Genomic_DNA"/>
</dbReference>